<dbReference type="Proteomes" id="UP000192610">
    <property type="component" value="Unassembled WGS sequence"/>
</dbReference>
<gene>
    <name evidence="1" type="ORF">A4H97_21465</name>
</gene>
<protein>
    <submittedName>
        <fullName evidence="1">Uncharacterized protein</fullName>
    </submittedName>
</protein>
<comment type="caution">
    <text evidence="1">The sequence shown here is derived from an EMBL/GenBank/DDBJ whole genome shotgun (WGS) entry which is preliminary data.</text>
</comment>
<sequence length="170" mass="19791">MQLKDCKSIYKIEGNGGIDSKYKSFIDEANNKAFNTAFIQLQKSNQVFNRVYSRLYYSKTTYKVQQYYQTSLSSEAAYNPSQKTVKLFYDGASKEAIFEEFLHAGQDDYYKEKGMKRSSLANEVEAKAANLFLEYKDESINKNDYSSIKKWATMIKRRTKLKISHLLHSD</sequence>
<evidence type="ECO:0000313" key="2">
    <source>
        <dbReference type="Proteomes" id="UP000192610"/>
    </source>
</evidence>
<dbReference type="EMBL" id="LVXG01000003">
    <property type="protein sequence ID" value="OQP54541.1"/>
    <property type="molecule type" value="Genomic_DNA"/>
</dbReference>
<name>A0A1V9F8E2_9BACT</name>
<proteinExistence type="predicted"/>
<keyword evidence="2" id="KW-1185">Reference proteome</keyword>
<dbReference type="RefSeq" id="WP_081197371.1">
    <property type="nucleotide sequence ID" value="NZ_FOCZ01000003.1"/>
</dbReference>
<evidence type="ECO:0000313" key="1">
    <source>
        <dbReference type="EMBL" id="OQP54541.1"/>
    </source>
</evidence>
<organism evidence="1 2">
    <name type="scientific">Niastella yeongjuensis</name>
    <dbReference type="NCBI Taxonomy" id="354355"/>
    <lineage>
        <taxon>Bacteria</taxon>
        <taxon>Pseudomonadati</taxon>
        <taxon>Bacteroidota</taxon>
        <taxon>Chitinophagia</taxon>
        <taxon>Chitinophagales</taxon>
        <taxon>Chitinophagaceae</taxon>
        <taxon>Niastella</taxon>
    </lineage>
</organism>
<accession>A0A1V9F8E2</accession>
<dbReference type="AlphaFoldDB" id="A0A1V9F8E2"/>
<reference evidence="2" key="1">
    <citation type="submission" date="2016-04" db="EMBL/GenBank/DDBJ databases">
        <authorList>
            <person name="Chen L."/>
            <person name="Zhuang W."/>
            <person name="Wang G."/>
        </authorList>
    </citation>
    <scope>NUCLEOTIDE SEQUENCE [LARGE SCALE GENOMIC DNA]</scope>
    <source>
        <strain evidence="2">17621</strain>
    </source>
</reference>